<proteinExistence type="predicted"/>
<dbReference type="Gene3D" id="1.20.120.440">
    <property type="entry name" value="YppE-like"/>
    <property type="match status" value="1"/>
</dbReference>
<sequence>MSFYNELDYNKGNNCAEVYIVQKEKLQLLTEQLIKFTDQADDIYEGVREEGKEKDFFSEVKPFADQVRTSCIEWETGMKEWMKETEFRHLFPEQIEQTAHNLSDVAVQAFFPKTSYKRFKSHVQSVEFILNNVRTEINRILS</sequence>
<dbReference type="Proteomes" id="UP000309170">
    <property type="component" value="Unassembled WGS sequence"/>
</dbReference>
<comment type="caution">
    <text evidence="1">The sequence shown here is derived from an EMBL/GenBank/DDBJ whole genome shotgun (WGS) entry which is preliminary data.</text>
</comment>
<dbReference type="InterPro" id="IPR023351">
    <property type="entry name" value="YppE-like_sf"/>
</dbReference>
<evidence type="ECO:0000313" key="2">
    <source>
        <dbReference type="Proteomes" id="UP000309170"/>
    </source>
</evidence>
<reference evidence="1 2" key="1">
    <citation type="journal article" date="2019" name="Environ. Microbiol.">
        <title>An active ?-lactamase is a part of an orchestrated cell wall stress resistance network of Bacillus subtilis and related rhizosphere species.</title>
        <authorList>
            <person name="Bucher T."/>
            <person name="Keren-Paz A."/>
            <person name="Hausser J."/>
            <person name="Olender T."/>
            <person name="Cytryn E."/>
            <person name="Kolodkin-Gal I."/>
        </authorList>
    </citation>
    <scope>NUCLEOTIDE SEQUENCE [LARGE SCALE GENOMIC DNA]</scope>
    <source>
        <strain evidence="1 2">I4</strain>
    </source>
</reference>
<dbReference type="Pfam" id="PF08807">
    <property type="entry name" value="DUF1798"/>
    <property type="match status" value="1"/>
</dbReference>
<dbReference type="InterPro" id="IPR014913">
    <property type="entry name" value="YppE-like"/>
</dbReference>
<protein>
    <submittedName>
        <fullName evidence="1">DUF1798 family protein</fullName>
    </submittedName>
</protein>
<name>A0A9X8ZLL2_9BACI</name>
<dbReference type="SUPFAM" id="SSF140415">
    <property type="entry name" value="YppE-like"/>
    <property type="match status" value="1"/>
</dbReference>
<dbReference type="AlphaFoldDB" id="A0A9X8ZLL2"/>
<dbReference type="EMBL" id="SZNT01000006">
    <property type="protein sequence ID" value="TKH15942.1"/>
    <property type="molecule type" value="Genomic_DNA"/>
</dbReference>
<organism evidence="1 2">
    <name type="scientific">Peribacillus simplex</name>
    <dbReference type="NCBI Taxonomy" id="1478"/>
    <lineage>
        <taxon>Bacteria</taxon>
        <taxon>Bacillati</taxon>
        <taxon>Bacillota</taxon>
        <taxon>Bacilli</taxon>
        <taxon>Bacillales</taxon>
        <taxon>Bacillaceae</taxon>
        <taxon>Peribacillus</taxon>
    </lineage>
</organism>
<accession>A0A9X8ZLL2</accession>
<gene>
    <name evidence="1" type="ORF">FC678_01170</name>
</gene>
<evidence type="ECO:0000313" key="1">
    <source>
        <dbReference type="EMBL" id="TKH15942.1"/>
    </source>
</evidence>